<comment type="caution">
    <text evidence="1">The sequence shown here is derived from an EMBL/GenBank/DDBJ whole genome shotgun (WGS) entry which is preliminary data.</text>
</comment>
<dbReference type="Proteomes" id="UP001224775">
    <property type="component" value="Unassembled WGS sequence"/>
</dbReference>
<gene>
    <name evidence="1" type="ORF">QTG54_011546</name>
</gene>
<protein>
    <submittedName>
        <fullName evidence="1">Uncharacterized protein</fullName>
    </submittedName>
</protein>
<reference evidence="1" key="1">
    <citation type="submission" date="2023-06" db="EMBL/GenBank/DDBJ databases">
        <title>Survivors Of The Sea: Transcriptome response of Skeletonema marinoi to long-term dormancy.</title>
        <authorList>
            <person name="Pinder M.I.M."/>
            <person name="Kourtchenko O."/>
            <person name="Robertson E.K."/>
            <person name="Larsson T."/>
            <person name="Maumus F."/>
            <person name="Osuna-Cruz C.M."/>
            <person name="Vancaester E."/>
            <person name="Stenow R."/>
            <person name="Vandepoele K."/>
            <person name="Ploug H."/>
            <person name="Bruchert V."/>
            <person name="Godhe A."/>
            <person name="Topel M."/>
        </authorList>
    </citation>
    <scope>NUCLEOTIDE SEQUENCE</scope>
    <source>
        <strain evidence="1">R05AC</strain>
    </source>
</reference>
<dbReference type="EMBL" id="JATAAI010000023">
    <property type="protein sequence ID" value="KAK1737774.1"/>
    <property type="molecule type" value="Genomic_DNA"/>
</dbReference>
<accession>A0AAD9D9I1</accession>
<proteinExistence type="predicted"/>
<organism evidence="1 2">
    <name type="scientific">Skeletonema marinoi</name>
    <dbReference type="NCBI Taxonomy" id="267567"/>
    <lineage>
        <taxon>Eukaryota</taxon>
        <taxon>Sar</taxon>
        <taxon>Stramenopiles</taxon>
        <taxon>Ochrophyta</taxon>
        <taxon>Bacillariophyta</taxon>
        <taxon>Coscinodiscophyceae</taxon>
        <taxon>Thalassiosirophycidae</taxon>
        <taxon>Thalassiosirales</taxon>
        <taxon>Skeletonemataceae</taxon>
        <taxon>Skeletonema</taxon>
        <taxon>Skeletonema marinoi-dohrnii complex</taxon>
    </lineage>
</organism>
<evidence type="ECO:0000313" key="2">
    <source>
        <dbReference type="Proteomes" id="UP001224775"/>
    </source>
</evidence>
<sequence>MSSQTTKPTADRSSASIECEDSNAKIFKLMLNTDASANTSWTPCNNSDNIFQSSSSLDSDADYVERIFVSPNNSYRFEVHNIGEGCYKGHVRGTLMFESCGDGVHDFTLNLPR</sequence>
<keyword evidence="2" id="KW-1185">Reference proteome</keyword>
<dbReference type="AlphaFoldDB" id="A0AAD9D9I1"/>
<evidence type="ECO:0000313" key="1">
    <source>
        <dbReference type="EMBL" id="KAK1737774.1"/>
    </source>
</evidence>
<name>A0AAD9D9I1_9STRA</name>